<evidence type="ECO:0000313" key="3">
    <source>
        <dbReference type="Proteomes" id="UP000677054"/>
    </source>
</evidence>
<protein>
    <recommendedName>
        <fullName evidence="1">Fibronectin type-III domain-containing protein</fullName>
    </recommendedName>
</protein>
<dbReference type="Pfam" id="PF00041">
    <property type="entry name" value="fn3"/>
    <property type="match status" value="1"/>
</dbReference>
<dbReference type="InterPro" id="IPR048997">
    <property type="entry name" value="Stonustoxin-like_helical"/>
</dbReference>
<dbReference type="InterPro" id="IPR036116">
    <property type="entry name" value="FN3_sf"/>
</dbReference>
<feature type="domain" description="Fibronectin type-III" evidence="1">
    <location>
        <begin position="512"/>
        <end position="604"/>
    </location>
</feature>
<sequence length="900" mass="101542">MSDIVEIASLGRPFRLGCLYDRRNEKVVTGVTLWNEKTLQENLVVQKSESYSTEITVEDSFKEKTSALNIDGNLKLSLLVEVVELSGSCLYLQDRKSSKREASVNLRFKSTSKFETLATKLLRNIKYPEMIHQDVATHVVTGIQYGADAFFLFREKVSSSEDAKKWEVKLKAELHKVFSCLPPTGLAAGGEKSKEKEGARMTCRYHGDITLQKTPTSVEEAIECYQSFMTLSREGCVPKRIHLFPLQKLVERPAGMVREISMGVVNDVETFLEGLHEIKMKANDLAESSVCDRFRGIKAQLNTFRSHLERFKSDLQEKLVPLLKSARASGEEEIILSGLVREKRSSPYNLEKLTDWLENKESGIKTLENCLKQLTGIKMSFSPHGFDSVLLDLDAQHVLCFRFKVIPRTDSYLRLMSRYLNEEEIETSPDEIPSSWHENRKCWQNLRVGLEYFRDVFRAYKRGGSRERGFHFVMTQDGGGDVLSHDESDGDSPYEIVYYHNGKERPNLPPWKPGTPKAQTVTGDSISVTWDPPAFGAESVRGYLVSYKSDVDERWDEHEVRGHTTEATLDHLSSSTNYVFKGVASWFMDETGWRGIGVLYLNPPKYSFFRAINDVFQDISDGEEVNMGYGTWGGIENRVFLFQGKKTFVVPVARKSSWIPPSDQSVRSLPSLTSPFYVFKATCLVPCPVPENRFYLFGGMSEDEKRSLSDAGVFIPSEGGGTWLPLPPLPRKIAGAAGTSLKDGSVITVGGLDFETNEMLRTVYLFDHREDGRYQPLQDIPEPISRAAATVWRDTHVVLTGGVTGNGVDSSQVRLFDLRAGKWEVSSTWPCLQSTRIFHGLGKDTRDRVVALGGLRFGPLHTMEVLETNGVEQEGGHTWKWDEYPLPHSIKSCLFPRVLL</sequence>
<dbReference type="Pfam" id="PF18078">
    <property type="entry name" value="Thioredoxin_11"/>
    <property type="match status" value="1"/>
</dbReference>
<dbReference type="PANTHER" id="PTHR31594">
    <property type="entry name" value="AIG1-TYPE G DOMAIN-CONTAINING PROTEIN"/>
    <property type="match status" value="1"/>
</dbReference>
<dbReference type="EMBL" id="LR899727">
    <property type="protein sequence ID" value="CAD7242056.1"/>
    <property type="molecule type" value="Genomic_DNA"/>
</dbReference>
<accession>A0A7R9A405</accession>
<dbReference type="Gene3D" id="2.60.40.10">
    <property type="entry name" value="Immunoglobulins"/>
    <property type="match status" value="1"/>
</dbReference>
<dbReference type="InterPro" id="IPR040581">
    <property type="entry name" value="Thioredoxin_11"/>
</dbReference>
<dbReference type="SUPFAM" id="SSF117281">
    <property type="entry name" value="Kelch motif"/>
    <property type="match status" value="1"/>
</dbReference>
<gene>
    <name evidence="2" type="ORF">DSTB1V02_LOCUS2029</name>
</gene>
<dbReference type="InterPro" id="IPR013783">
    <property type="entry name" value="Ig-like_fold"/>
</dbReference>
<evidence type="ECO:0000259" key="1">
    <source>
        <dbReference type="PROSITE" id="PS50853"/>
    </source>
</evidence>
<organism evidence="2">
    <name type="scientific">Darwinula stevensoni</name>
    <dbReference type="NCBI Taxonomy" id="69355"/>
    <lineage>
        <taxon>Eukaryota</taxon>
        <taxon>Metazoa</taxon>
        <taxon>Ecdysozoa</taxon>
        <taxon>Arthropoda</taxon>
        <taxon>Crustacea</taxon>
        <taxon>Oligostraca</taxon>
        <taxon>Ostracoda</taxon>
        <taxon>Podocopa</taxon>
        <taxon>Podocopida</taxon>
        <taxon>Darwinulocopina</taxon>
        <taxon>Darwinuloidea</taxon>
        <taxon>Darwinulidae</taxon>
        <taxon>Darwinula</taxon>
    </lineage>
</organism>
<keyword evidence="3" id="KW-1185">Reference proteome</keyword>
<dbReference type="InterPro" id="IPR056072">
    <property type="entry name" value="SNTX_MACPF/CDC-like_dom"/>
</dbReference>
<dbReference type="PANTHER" id="PTHR31594:SF14">
    <property type="entry name" value="FIBRONECTIN TYPE-III DOMAIN-CONTAINING PROTEIN"/>
    <property type="match status" value="1"/>
</dbReference>
<reference evidence="2" key="1">
    <citation type="submission" date="2020-11" db="EMBL/GenBank/DDBJ databases">
        <authorList>
            <person name="Tran Van P."/>
        </authorList>
    </citation>
    <scope>NUCLEOTIDE SEQUENCE</scope>
</reference>
<dbReference type="InterPro" id="IPR015915">
    <property type="entry name" value="Kelch-typ_b-propeller"/>
</dbReference>
<name>A0A7R9A405_9CRUS</name>
<dbReference type="InterPro" id="IPR052090">
    <property type="entry name" value="Cytolytic_pore-forming_toxin"/>
</dbReference>
<dbReference type="InterPro" id="IPR003961">
    <property type="entry name" value="FN3_dom"/>
</dbReference>
<dbReference type="Gene3D" id="2.120.10.80">
    <property type="entry name" value="Kelch-type beta propeller"/>
    <property type="match status" value="1"/>
</dbReference>
<proteinExistence type="predicted"/>
<dbReference type="CDD" id="cd00063">
    <property type="entry name" value="FN3"/>
    <property type="match status" value="1"/>
</dbReference>
<evidence type="ECO:0000313" key="2">
    <source>
        <dbReference type="EMBL" id="CAD7242056.1"/>
    </source>
</evidence>
<dbReference type="Proteomes" id="UP000677054">
    <property type="component" value="Unassembled WGS sequence"/>
</dbReference>
<dbReference type="SUPFAM" id="SSF49265">
    <property type="entry name" value="Fibronectin type III"/>
    <property type="match status" value="1"/>
</dbReference>
<dbReference type="Pfam" id="PF21109">
    <property type="entry name" value="Stonustoxin_helical"/>
    <property type="match status" value="1"/>
</dbReference>
<dbReference type="EMBL" id="CAJPEV010000210">
    <property type="protein sequence ID" value="CAG0882414.1"/>
    <property type="molecule type" value="Genomic_DNA"/>
</dbReference>
<dbReference type="OrthoDB" id="194358at2759"/>
<dbReference type="PROSITE" id="PS50853">
    <property type="entry name" value="FN3"/>
    <property type="match status" value="1"/>
</dbReference>
<dbReference type="Pfam" id="PF24674">
    <property type="entry name" value="MACPF_SNTX"/>
    <property type="match status" value="1"/>
</dbReference>
<dbReference type="AlphaFoldDB" id="A0A7R9A405"/>
<dbReference type="SMART" id="SM00060">
    <property type="entry name" value="FN3"/>
    <property type="match status" value="1"/>
</dbReference>